<feature type="domain" description="DDE Tnp4" evidence="3">
    <location>
        <begin position="3"/>
        <end position="94"/>
    </location>
</feature>
<dbReference type="GO" id="GO:0046872">
    <property type="term" value="F:metal ion binding"/>
    <property type="evidence" value="ECO:0007669"/>
    <property type="project" value="UniProtKB-KW"/>
</dbReference>
<dbReference type="InterPro" id="IPR027806">
    <property type="entry name" value="HARBI1_dom"/>
</dbReference>
<dbReference type="AlphaFoldDB" id="A0A151K398"/>
<evidence type="ECO:0000313" key="4">
    <source>
        <dbReference type="EMBL" id="KYN50308.1"/>
    </source>
</evidence>
<name>A0A151K398_9HYME</name>
<dbReference type="EMBL" id="LKEX01020580">
    <property type="protein sequence ID" value="KYN50308.1"/>
    <property type="molecule type" value="Genomic_DNA"/>
</dbReference>
<comment type="cofactor">
    <cofactor evidence="1">
        <name>a divalent metal cation</name>
        <dbReference type="ChEBI" id="CHEBI:60240"/>
    </cofactor>
</comment>
<evidence type="ECO:0000256" key="1">
    <source>
        <dbReference type="ARBA" id="ARBA00001968"/>
    </source>
</evidence>
<organism evidence="4 5">
    <name type="scientific">Cyphomyrmex costatus</name>
    <dbReference type="NCBI Taxonomy" id="456900"/>
    <lineage>
        <taxon>Eukaryota</taxon>
        <taxon>Metazoa</taxon>
        <taxon>Ecdysozoa</taxon>
        <taxon>Arthropoda</taxon>
        <taxon>Hexapoda</taxon>
        <taxon>Insecta</taxon>
        <taxon>Pterygota</taxon>
        <taxon>Neoptera</taxon>
        <taxon>Endopterygota</taxon>
        <taxon>Hymenoptera</taxon>
        <taxon>Apocrita</taxon>
        <taxon>Aculeata</taxon>
        <taxon>Formicoidea</taxon>
        <taxon>Formicidae</taxon>
        <taxon>Myrmicinae</taxon>
        <taxon>Cyphomyrmex</taxon>
    </lineage>
</organism>
<accession>A0A151K398</accession>
<dbReference type="Pfam" id="PF13359">
    <property type="entry name" value="DDE_Tnp_4"/>
    <property type="match status" value="1"/>
</dbReference>
<evidence type="ECO:0000256" key="2">
    <source>
        <dbReference type="ARBA" id="ARBA00022723"/>
    </source>
</evidence>
<evidence type="ECO:0000259" key="3">
    <source>
        <dbReference type="Pfam" id="PF13359"/>
    </source>
</evidence>
<feature type="non-terminal residue" evidence="4">
    <location>
        <position position="1"/>
    </location>
</feature>
<comment type="caution">
    <text evidence="4">The sequence shown here is derived from an EMBL/GenBank/DDBJ whole genome shotgun (WGS) entry which is preliminary data.</text>
</comment>
<reference evidence="4 5" key="1">
    <citation type="submission" date="2016-03" db="EMBL/GenBank/DDBJ databases">
        <title>Cyphomyrmex costatus WGS genome.</title>
        <authorList>
            <person name="Nygaard S."/>
            <person name="Hu H."/>
            <person name="Boomsma J."/>
            <person name="Zhang G."/>
        </authorList>
    </citation>
    <scope>NUCLEOTIDE SEQUENCE [LARGE SCALE GENOMIC DNA]</scope>
    <source>
        <strain evidence="4">MS0001</strain>
        <tissue evidence="4">Whole body</tissue>
    </source>
</reference>
<protein>
    <recommendedName>
        <fullName evidence="3">DDE Tnp4 domain-containing protein</fullName>
    </recommendedName>
</protein>
<proteinExistence type="predicted"/>
<keyword evidence="5" id="KW-1185">Reference proteome</keyword>
<dbReference type="STRING" id="456900.A0A151K398"/>
<evidence type="ECO:0000313" key="5">
    <source>
        <dbReference type="Proteomes" id="UP000078542"/>
    </source>
</evidence>
<sequence length="94" mass="10954">LFIQIVCNHKLQFLHCYAGLPGSVHDMRVFKYSGLQQRCNDEYFPNNTHIIADSAYVLQKHIMVPYKDNGHLTAQEINYNNVLSKTRMIVERSI</sequence>
<dbReference type="Proteomes" id="UP000078542">
    <property type="component" value="Unassembled WGS sequence"/>
</dbReference>
<gene>
    <name evidence="4" type="ORF">ALC62_10963</name>
</gene>
<keyword evidence="2" id="KW-0479">Metal-binding</keyword>